<dbReference type="PANTHER" id="PTHR47016:SF5">
    <property type="entry name" value="CLP DOMAIN SUPERFAMILY PROTEIN"/>
    <property type="match status" value="1"/>
</dbReference>
<dbReference type="Gene3D" id="1.10.1780.10">
    <property type="entry name" value="Clp, N-terminal domain"/>
    <property type="match status" value="1"/>
</dbReference>
<sequence>MFEKLTNRARRVVALSQAEARMLDHDSIGTEHILLGLIHEGEGVAAQVLLGLGLTLEDVRLQVKEIVGHGRPATPEPLPFTPSAGEVLRMSNQESEQRGLDYIGTEHILLALVRDRESVAAQVLVKHGADLDQVRRTTDELVQQYLAR</sequence>
<organism evidence="3 4">
    <name type="scientific">Microbispora siamensis</name>
    <dbReference type="NCBI Taxonomy" id="564413"/>
    <lineage>
        <taxon>Bacteria</taxon>
        <taxon>Bacillati</taxon>
        <taxon>Actinomycetota</taxon>
        <taxon>Actinomycetes</taxon>
        <taxon>Streptosporangiales</taxon>
        <taxon>Streptosporangiaceae</taxon>
        <taxon>Microbispora</taxon>
    </lineage>
</organism>
<evidence type="ECO:0000259" key="2">
    <source>
        <dbReference type="PROSITE" id="PS51903"/>
    </source>
</evidence>
<reference evidence="3 4" key="1">
    <citation type="submission" date="2021-01" db="EMBL/GenBank/DDBJ databases">
        <title>Whole genome shotgun sequence of Microbispora siamensis NBRC 104113.</title>
        <authorList>
            <person name="Komaki H."/>
            <person name="Tamura T."/>
        </authorList>
    </citation>
    <scope>NUCLEOTIDE SEQUENCE [LARGE SCALE GENOMIC DNA]</scope>
    <source>
        <strain evidence="3 4">NBRC 104113</strain>
    </source>
</reference>
<keyword evidence="1" id="KW-0677">Repeat</keyword>
<dbReference type="InterPro" id="IPR004176">
    <property type="entry name" value="Clp_R_N"/>
</dbReference>
<comment type="caution">
    <text evidence="3">The sequence shown here is derived from an EMBL/GenBank/DDBJ whole genome shotgun (WGS) entry which is preliminary data.</text>
</comment>
<dbReference type="InterPro" id="IPR044217">
    <property type="entry name" value="CLPT1/2"/>
</dbReference>
<name>A0ABQ4GLN8_9ACTN</name>
<gene>
    <name evidence="3" type="ORF">Msi02_31580</name>
</gene>
<protein>
    <recommendedName>
        <fullName evidence="2">Clp R domain-containing protein</fullName>
    </recommendedName>
</protein>
<dbReference type="PANTHER" id="PTHR47016">
    <property type="entry name" value="ATP-DEPENDENT CLP PROTEASE ATP-BINDING SUBUNIT CLPT1, CHLOROPLASTIC"/>
    <property type="match status" value="1"/>
</dbReference>
<feature type="domain" description="Clp R" evidence="2">
    <location>
        <begin position="2"/>
        <end position="144"/>
    </location>
</feature>
<evidence type="ECO:0000313" key="4">
    <source>
        <dbReference type="Proteomes" id="UP000660454"/>
    </source>
</evidence>
<keyword evidence="4" id="KW-1185">Reference proteome</keyword>
<proteinExistence type="predicted"/>
<accession>A0ABQ4GLN8</accession>
<dbReference type="InterPro" id="IPR036628">
    <property type="entry name" value="Clp_N_dom_sf"/>
</dbReference>
<dbReference type="Proteomes" id="UP000660454">
    <property type="component" value="Unassembled WGS sequence"/>
</dbReference>
<evidence type="ECO:0000313" key="3">
    <source>
        <dbReference type="EMBL" id="GIH62341.1"/>
    </source>
</evidence>
<dbReference type="Pfam" id="PF02861">
    <property type="entry name" value="Clp_N"/>
    <property type="match status" value="1"/>
</dbReference>
<dbReference type="EMBL" id="BOOF01000015">
    <property type="protein sequence ID" value="GIH62341.1"/>
    <property type="molecule type" value="Genomic_DNA"/>
</dbReference>
<dbReference type="SUPFAM" id="SSF81923">
    <property type="entry name" value="Double Clp-N motif"/>
    <property type="match status" value="1"/>
</dbReference>
<evidence type="ECO:0000256" key="1">
    <source>
        <dbReference type="PROSITE-ProRule" id="PRU01251"/>
    </source>
</evidence>
<dbReference type="PROSITE" id="PS51903">
    <property type="entry name" value="CLP_R"/>
    <property type="match status" value="1"/>
</dbReference>